<evidence type="ECO:0000259" key="2">
    <source>
        <dbReference type="Pfam" id="PF02770"/>
    </source>
</evidence>
<dbReference type="InterPro" id="IPR046373">
    <property type="entry name" value="Acyl-CoA_Oxase/DH_mid-dom_sf"/>
</dbReference>
<sequence>MSDPGLQVPQEQNPAEAERLSLPLQKPGAAVIYGGTMDDLLRFLLTAPLPTAPLESVEDWWPRHHGIAARFPVAVDMAFAGGFLSDRLAFAFASGYQAALRALWPELPADCRAALCATEAGGGHPAAIQTRLVPGEGGGPGRLTGEKLFVTLGTAADVLLVVASEGQDAQGRNRLRVVKVDARREGVQFQALPPLPFAPELPHAAVQLASVAVLPGEVLPGDGYVNYLKPFRTVEDCHVQAALLGWLLQVARRADWPGPVRDEVLAVAVALRALALEDPASEAVHVALGGVLDLNHRLLDGLERWWPSVDPATRERWERDRKLLTLAGKARAKRREVAQQRLRGGGGEAQ</sequence>
<dbReference type="Proteomes" id="UP000182719">
    <property type="component" value="Unassembled WGS sequence"/>
</dbReference>
<dbReference type="InterPro" id="IPR006091">
    <property type="entry name" value="Acyl-CoA_Oxase/DH_mid-dom"/>
</dbReference>
<evidence type="ECO:0000256" key="1">
    <source>
        <dbReference type="SAM" id="MobiDB-lite"/>
    </source>
</evidence>
<dbReference type="Pfam" id="PF02770">
    <property type="entry name" value="Acyl-CoA_dh_M"/>
    <property type="match status" value="1"/>
</dbReference>
<dbReference type="EMBL" id="FOAP01000001">
    <property type="protein sequence ID" value="SEK48745.1"/>
    <property type="molecule type" value="Genomic_DNA"/>
</dbReference>
<organism evidence="3 4">
    <name type="scientific">Stigmatella aurantiaca</name>
    <dbReference type="NCBI Taxonomy" id="41"/>
    <lineage>
        <taxon>Bacteria</taxon>
        <taxon>Pseudomonadati</taxon>
        <taxon>Myxococcota</taxon>
        <taxon>Myxococcia</taxon>
        <taxon>Myxococcales</taxon>
        <taxon>Cystobacterineae</taxon>
        <taxon>Archangiaceae</taxon>
        <taxon>Stigmatella</taxon>
    </lineage>
</organism>
<protein>
    <submittedName>
        <fullName evidence="3">Acyl-CoA dehydrogenase, middle domain</fullName>
    </submittedName>
</protein>
<dbReference type="GO" id="GO:0016627">
    <property type="term" value="F:oxidoreductase activity, acting on the CH-CH group of donors"/>
    <property type="evidence" value="ECO:0007669"/>
    <property type="project" value="InterPro"/>
</dbReference>
<evidence type="ECO:0000313" key="3">
    <source>
        <dbReference type="EMBL" id="SEK48745.1"/>
    </source>
</evidence>
<keyword evidence="4" id="KW-1185">Reference proteome</keyword>
<dbReference type="AlphaFoldDB" id="A0A1H7HKM0"/>
<name>A0A1H7HKM0_STIAU</name>
<feature type="region of interest" description="Disordered" evidence="1">
    <location>
        <begin position="1"/>
        <end position="20"/>
    </location>
</feature>
<dbReference type="SUPFAM" id="SSF56645">
    <property type="entry name" value="Acyl-CoA dehydrogenase NM domain-like"/>
    <property type="match status" value="1"/>
</dbReference>
<gene>
    <name evidence="3" type="ORF">SAMN05444354_101693</name>
</gene>
<evidence type="ECO:0000313" key="4">
    <source>
        <dbReference type="Proteomes" id="UP000182719"/>
    </source>
</evidence>
<feature type="domain" description="Acyl-CoA oxidase/dehydrogenase middle" evidence="2">
    <location>
        <begin position="114"/>
        <end position="194"/>
    </location>
</feature>
<proteinExistence type="predicted"/>
<reference evidence="4" key="1">
    <citation type="submission" date="2016-10" db="EMBL/GenBank/DDBJ databases">
        <authorList>
            <person name="Varghese N."/>
            <person name="Submissions S."/>
        </authorList>
    </citation>
    <scope>NUCLEOTIDE SEQUENCE [LARGE SCALE GENOMIC DNA]</scope>
    <source>
        <strain evidence="4">DSM 17044</strain>
    </source>
</reference>
<accession>A0A1H7HKM0</accession>
<dbReference type="Gene3D" id="2.40.110.10">
    <property type="entry name" value="Butyryl-CoA Dehydrogenase, subunit A, domain 2"/>
    <property type="match status" value="1"/>
</dbReference>
<dbReference type="InterPro" id="IPR009100">
    <property type="entry name" value="AcylCoA_DH/oxidase_NM_dom_sf"/>
</dbReference>